<gene>
    <name evidence="1" type="ORF">ABB37_09972</name>
</gene>
<organism evidence="1 2">
    <name type="scientific">Leptomonas pyrrhocoris</name>
    <name type="common">Firebug parasite</name>
    <dbReference type="NCBI Taxonomy" id="157538"/>
    <lineage>
        <taxon>Eukaryota</taxon>
        <taxon>Discoba</taxon>
        <taxon>Euglenozoa</taxon>
        <taxon>Kinetoplastea</taxon>
        <taxon>Metakinetoplastina</taxon>
        <taxon>Trypanosomatida</taxon>
        <taxon>Trypanosomatidae</taxon>
        <taxon>Leishmaniinae</taxon>
        <taxon>Leptomonas</taxon>
    </lineage>
</organism>
<keyword evidence="2" id="KW-1185">Reference proteome</keyword>
<evidence type="ECO:0000313" key="1">
    <source>
        <dbReference type="EMBL" id="KPA73255.1"/>
    </source>
</evidence>
<sequence>MSRRPVWAPCCLQRSCARCRSCGGWAAFYCATADGSRGGFGVVLRDAPVPPHPFASQRVVCLRAFRGSARPSPWRLRGEGEADEMALVLHRLVRLCARHEPLLS</sequence>
<dbReference type="Proteomes" id="UP000037923">
    <property type="component" value="Unassembled WGS sequence"/>
</dbReference>
<comment type="caution">
    <text evidence="1">The sequence shown here is derived from an EMBL/GenBank/DDBJ whole genome shotgun (WGS) entry which is preliminary data.</text>
</comment>
<dbReference type="RefSeq" id="XP_015651694.1">
    <property type="nucleotide sequence ID" value="XM_015809654.1"/>
</dbReference>
<dbReference type="EMBL" id="LGTL01000038">
    <property type="protein sequence ID" value="KPA73255.1"/>
    <property type="molecule type" value="Genomic_DNA"/>
</dbReference>
<accession>A0A0M9FP76</accession>
<dbReference type="AlphaFoldDB" id="A0A0M9FP76"/>
<name>A0A0M9FP76_LEPPY</name>
<dbReference type="GeneID" id="26910252"/>
<reference evidence="1 2" key="1">
    <citation type="submission" date="2015-07" db="EMBL/GenBank/DDBJ databases">
        <title>High-quality genome of monoxenous trypanosomatid Leptomonas pyrrhocoris.</title>
        <authorList>
            <person name="Flegontov P."/>
            <person name="Butenko A."/>
            <person name="Firsov S."/>
            <person name="Vlcek C."/>
            <person name="Logacheva M.D."/>
            <person name="Field M."/>
            <person name="Filatov D."/>
            <person name="Flegontova O."/>
            <person name="Gerasimov E."/>
            <person name="Jackson A.P."/>
            <person name="Kelly S."/>
            <person name="Opperdoes F."/>
            <person name="O'Reilly A."/>
            <person name="Votypka J."/>
            <person name="Yurchenko V."/>
            <person name="Lukes J."/>
        </authorList>
    </citation>
    <scope>NUCLEOTIDE SEQUENCE [LARGE SCALE GENOMIC DNA]</scope>
    <source>
        <strain evidence="1">H10</strain>
    </source>
</reference>
<evidence type="ECO:0000313" key="2">
    <source>
        <dbReference type="Proteomes" id="UP000037923"/>
    </source>
</evidence>
<proteinExistence type="predicted"/>
<dbReference type="VEuPathDB" id="TriTrypDB:LpyrH10_38_0110"/>
<protein>
    <submittedName>
        <fullName evidence="1">Uncharacterized protein</fullName>
    </submittedName>
</protein>